<dbReference type="PROSITE" id="PS50949">
    <property type="entry name" value="HTH_GNTR"/>
    <property type="match status" value="1"/>
</dbReference>
<evidence type="ECO:0000256" key="2">
    <source>
        <dbReference type="ARBA" id="ARBA00023125"/>
    </source>
</evidence>
<dbReference type="PANTHER" id="PTHR43537">
    <property type="entry name" value="TRANSCRIPTIONAL REGULATOR, GNTR FAMILY"/>
    <property type="match status" value="1"/>
</dbReference>
<keyword evidence="1" id="KW-0805">Transcription regulation</keyword>
<keyword evidence="2" id="KW-0238">DNA-binding</keyword>
<dbReference type="GO" id="GO:0003700">
    <property type="term" value="F:DNA-binding transcription factor activity"/>
    <property type="evidence" value="ECO:0007669"/>
    <property type="project" value="InterPro"/>
</dbReference>
<dbReference type="AlphaFoldDB" id="A0A229VZV7"/>
<dbReference type="Gene3D" id="3.30.450.20">
    <property type="entry name" value="PAS domain"/>
    <property type="match status" value="1"/>
</dbReference>
<keyword evidence="7" id="KW-1185">Reference proteome</keyword>
<accession>A0A229VZV7</accession>
<protein>
    <submittedName>
        <fullName evidence="6">Aminotransferase</fullName>
    </submittedName>
</protein>
<dbReference type="PANTHER" id="PTHR43537:SF5">
    <property type="entry name" value="UXU OPERON TRANSCRIPTIONAL REGULATOR"/>
    <property type="match status" value="1"/>
</dbReference>
<feature type="domain" description="HTH gntR-type" evidence="5">
    <location>
        <begin position="17"/>
        <end position="87"/>
    </location>
</feature>
<dbReference type="InterPro" id="IPR000524">
    <property type="entry name" value="Tscrpt_reg_HTH_GntR"/>
</dbReference>
<dbReference type="InterPro" id="IPR036388">
    <property type="entry name" value="WH-like_DNA-bd_sf"/>
</dbReference>
<comment type="caution">
    <text evidence="6">The sequence shown here is derived from an EMBL/GenBank/DDBJ whole genome shotgun (WGS) entry which is preliminary data.</text>
</comment>
<name>A0A229VZV7_9BIFI</name>
<dbReference type="CDD" id="cd12913">
    <property type="entry name" value="PDC1_MCP_like"/>
    <property type="match status" value="1"/>
</dbReference>
<dbReference type="GO" id="GO:0008483">
    <property type="term" value="F:transaminase activity"/>
    <property type="evidence" value="ECO:0007669"/>
    <property type="project" value="UniProtKB-KW"/>
</dbReference>
<feature type="region of interest" description="Disordered" evidence="4">
    <location>
        <begin position="362"/>
        <end position="381"/>
    </location>
</feature>
<organism evidence="6 7">
    <name type="scientific">Bifidobacterium vansinderenii</name>
    <dbReference type="NCBI Taxonomy" id="1984871"/>
    <lineage>
        <taxon>Bacteria</taxon>
        <taxon>Bacillati</taxon>
        <taxon>Actinomycetota</taxon>
        <taxon>Actinomycetes</taxon>
        <taxon>Bifidobacteriales</taxon>
        <taxon>Bifidobacteriaceae</taxon>
        <taxon>Bifidobacterium</taxon>
    </lineage>
</organism>
<evidence type="ECO:0000313" key="6">
    <source>
        <dbReference type="EMBL" id="OXN01096.1"/>
    </source>
</evidence>
<evidence type="ECO:0000256" key="4">
    <source>
        <dbReference type="SAM" id="MobiDB-lite"/>
    </source>
</evidence>
<dbReference type="SMART" id="SM00345">
    <property type="entry name" value="HTH_GNTR"/>
    <property type="match status" value="1"/>
</dbReference>
<evidence type="ECO:0000256" key="3">
    <source>
        <dbReference type="ARBA" id="ARBA00023163"/>
    </source>
</evidence>
<dbReference type="Gene3D" id="1.10.10.10">
    <property type="entry name" value="Winged helix-like DNA-binding domain superfamily/Winged helix DNA-binding domain"/>
    <property type="match status" value="1"/>
</dbReference>
<dbReference type="Pfam" id="PF22673">
    <property type="entry name" value="MCP-like_PDC_1"/>
    <property type="match status" value="1"/>
</dbReference>
<keyword evidence="3" id="KW-0804">Transcription</keyword>
<dbReference type="InterPro" id="IPR036390">
    <property type="entry name" value="WH_DNA-bd_sf"/>
</dbReference>
<dbReference type="Proteomes" id="UP000215433">
    <property type="component" value="Unassembled WGS sequence"/>
</dbReference>
<keyword evidence="6" id="KW-0032">Aminotransferase</keyword>
<reference evidence="6 7" key="1">
    <citation type="submission" date="2017-05" db="EMBL/GenBank/DDBJ databases">
        <title>Bifidobacterium vansinderenii sp. nov.</title>
        <authorList>
            <person name="Lugli G.A."/>
            <person name="Duranti S."/>
            <person name="Mangifesta M."/>
        </authorList>
    </citation>
    <scope>NUCLEOTIDE SEQUENCE [LARGE SCALE GENOMIC DNA]</scope>
    <source>
        <strain evidence="6 7">Tam10B</strain>
    </source>
</reference>
<dbReference type="Pfam" id="PF00392">
    <property type="entry name" value="GntR"/>
    <property type="match status" value="1"/>
</dbReference>
<dbReference type="SUPFAM" id="SSF46785">
    <property type="entry name" value="Winged helix' DNA-binding domain"/>
    <property type="match status" value="1"/>
</dbReference>
<evidence type="ECO:0000259" key="5">
    <source>
        <dbReference type="PROSITE" id="PS50949"/>
    </source>
</evidence>
<keyword evidence="6" id="KW-0808">Transferase</keyword>
<dbReference type="CDD" id="cd07377">
    <property type="entry name" value="WHTH_GntR"/>
    <property type="match status" value="1"/>
</dbReference>
<evidence type="ECO:0000256" key="1">
    <source>
        <dbReference type="ARBA" id="ARBA00023015"/>
    </source>
</evidence>
<gene>
    <name evidence="6" type="ORF">Tam10B_0675</name>
</gene>
<dbReference type="EMBL" id="NEWD01000006">
    <property type="protein sequence ID" value="OXN01096.1"/>
    <property type="molecule type" value="Genomic_DNA"/>
</dbReference>
<evidence type="ECO:0000313" key="7">
    <source>
        <dbReference type="Proteomes" id="UP000215433"/>
    </source>
</evidence>
<feature type="compositionally biased region" description="Basic and acidic residues" evidence="4">
    <location>
        <begin position="364"/>
        <end position="373"/>
    </location>
</feature>
<dbReference type="GO" id="GO:0003677">
    <property type="term" value="F:DNA binding"/>
    <property type="evidence" value="ECO:0007669"/>
    <property type="project" value="UniProtKB-KW"/>
</dbReference>
<proteinExistence type="predicted"/>
<sequence>MTTPFGRMSIFQTINEVTKTDLITDRLTQAIESGLLKNGERLPGESEMARMFGVAPITTREALERLRSRGLVETRRGRDGGSFVTSDQHRNFKRLENSLASMSTMDLKNHRALYIALVSSSARIATEEASDNERASIQNAIESLVGSLKSQTADSSIQECLSRGHQEMQIHTEIAAATGSSHLVNTLIHLQEELRHLLWIRFTDSQQVDFLTKQYAYAAHLLETGQNQLFERRITDIVIVGFSWLAERRIQLLRERADAERTSAGDSEVEAYETPLEISHQVRDLFNGYGETLRQWELRLTERSSQEVLSKQQFDELAKQLTRPMLQTDRLAVGAGLIPSPDFLPNAPWHSSWWTSQWPSADARPAETSRGDGDVPTIQPLRISDNPQSASFYDFTAQDWWQAPRNADGLHITGPYFDYICANKPTLTLSRPFYVNRSFAGVAGLDLDAGAVEQRLDSMLLKLERPAVIIGNESRVIASTRNTMLCGDLVRDISQLHAKAIIGCGVGTSSATAASPRRAGAHGQTLGSLMLAVL</sequence>